<dbReference type="SUPFAM" id="SSF55729">
    <property type="entry name" value="Acyl-CoA N-acyltransferases (Nat)"/>
    <property type="match status" value="1"/>
</dbReference>
<dbReference type="FunFam" id="3.30.60.60:FF:000001">
    <property type="entry name" value="Histone acetyltransferase"/>
    <property type="match status" value="1"/>
</dbReference>
<dbReference type="PROSITE" id="PS50016">
    <property type="entry name" value="ZF_PHD_2"/>
    <property type="match status" value="1"/>
</dbReference>
<evidence type="ECO:0000256" key="12">
    <source>
        <dbReference type="PROSITE-ProRule" id="PRU00146"/>
    </source>
</evidence>
<evidence type="ECO:0000313" key="18">
    <source>
        <dbReference type="Proteomes" id="UP001219933"/>
    </source>
</evidence>
<evidence type="ECO:0000256" key="6">
    <source>
        <dbReference type="ARBA" id="ARBA00022771"/>
    </source>
</evidence>
<evidence type="ECO:0000256" key="14">
    <source>
        <dbReference type="SAM" id="MobiDB-lite"/>
    </source>
</evidence>
<dbReference type="Proteomes" id="UP001219933">
    <property type="component" value="Chromosome 2"/>
</dbReference>
<protein>
    <recommendedName>
        <fullName evidence="3 13">Histone acetyltransferase</fullName>
        <ecNumber evidence="3 13">2.3.1.48</ecNumber>
    </recommendedName>
</protein>
<feature type="domain" description="PHD-type" evidence="15">
    <location>
        <begin position="3"/>
        <end position="53"/>
    </location>
</feature>
<feature type="domain" description="MYST-type HAT" evidence="16">
    <location>
        <begin position="146"/>
        <end position="455"/>
    </location>
</feature>
<sequence length="479" mass="55277">MECKVCEVCADKGDDAQIMFCDLCDRGWHLYCLDPPLTKPPRGKWYCPTCTPKPPPTSRQTITLPPLKRRHLTPEAPSTPPTSSPEPEPEPDKESDEPFAGILSGDDAATDANMPLDQDIQRYDTSHALAEQSLGLSRRHTHDPEGDASPIRMIRFGKYDIDTWFNAPFPEEYSKVPGGRLWVCEHCFKYMKSRTMAQRHRMKCTMRYPPGDEIYRSGNVSVFEVDGRKNKIYCQNLCLLAKLFLDHKTLYYDVEPFFFYVFCETDALGAHFVGYFSKEKRNPLDYNVSCIMTLPIHQRKGWGYYLIAISYLLSLKEHRLGTPERPLSDLGFLTYRSYWALSIARVFLCMGTDISLEEICSHTGIKMHDVLYTLRDRGYLVTFHNGTDTRRLPDEYYTQYDITQPFEPTDVHVPSDPRENDYRIEFDRETLAADIAKFDAKGYLSVQPEKLMWVAPVLERPSTHVDRPVENTLPKEELV</sequence>
<dbReference type="SMART" id="SM00249">
    <property type="entry name" value="PHD"/>
    <property type="match status" value="1"/>
</dbReference>
<dbReference type="InterPro" id="IPR001965">
    <property type="entry name" value="Znf_PHD"/>
</dbReference>
<evidence type="ECO:0000256" key="7">
    <source>
        <dbReference type="ARBA" id="ARBA00022833"/>
    </source>
</evidence>
<evidence type="ECO:0000256" key="2">
    <source>
        <dbReference type="ARBA" id="ARBA00010107"/>
    </source>
</evidence>
<keyword evidence="6 12" id="KW-0863">Zinc-finger</keyword>
<dbReference type="EC" id="2.3.1.48" evidence="3 13"/>
<dbReference type="PROSITE" id="PS01359">
    <property type="entry name" value="ZF_PHD_1"/>
    <property type="match status" value="1"/>
</dbReference>
<name>A0AAF0J5M4_9BASI</name>
<dbReference type="GO" id="GO:1990467">
    <property type="term" value="C:NuA3a histone acetyltransferase complex"/>
    <property type="evidence" value="ECO:0007669"/>
    <property type="project" value="TreeGrafter"/>
</dbReference>
<dbReference type="GO" id="GO:0003712">
    <property type="term" value="F:transcription coregulator activity"/>
    <property type="evidence" value="ECO:0007669"/>
    <property type="project" value="TreeGrafter"/>
</dbReference>
<dbReference type="InterPro" id="IPR019787">
    <property type="entry name" value="Znf_PHD-finger"/>
</dbReference>
<keyword evidence="17" id="KW-0012">Acyltransferase</keyword>
<evidence type="ECO:0000256" key="11">
    <source>
        <dbReference type="PIRSR" id="PIRSR602717-51"/>
    </source>
</evidence>
<dbReference type="Pfam" id="PF01853">
    <property type="entry name" value="MOZ_SAS"/>
    <property type="match status" value="1"/>
</dbReference>
<dbReference type="GO" id="GO:0008270">
    <property type="term" value="F:zinc ion binding"/>
    <property type="evidence" value="ECO:0007669"/>
    <property type="project" value="UniProtKB-KW"/>
</dbReference>
<evidence type="ECO:0000256" key="8">
    <source>
        <dbReference type="ARBA" id="ARBA00022853"/>
    </source>
</evidence>
<dbReference type="InterPro" id="IPR040706">
    <property type="entry name" value="Zf-MYST"/>
</dbReference>
<feature type="region of interest" description="Disordered" evidence="14">
    <location>
        <begin position="50"/>
        <end position="112"/>
    </location>
</feature>
<evidence type="ECO:0000259" key="15">
    <source>
        <dbReference type="PROSITE" id="PS50016"/>
    </source>
</evidence>
<organism evidence="17 18">
    <name type="scientific">Malassezia cuniculi</name>
    <dbReference type="NCBI Taxonomy" id="948313"/>
    <lineage>
        <taxon>Eukaryota</taxon>
        <taxon>Fungi</taxon>
        <taxon>Dikarya</taxon>
        <taxon>Basidiomycota</taxon>
        <taxon>Ustilaginomycotina</taxon>
        <taxon>Malasseziomycetes</taxon>
        <taxon>Malasseziales</taxon>
        <taxon>Malasseziaceae</taxon>
        <taxon>Malassezia</taxon>
    </lineage>
</organism>
<dbReference type="InterPro" id="IPR013083">
    <property type="entry name" value="Znf_RING/FYVE/PHD"/>
</dbReference>
<dbReference type="EMBL" id="CP119878">
    <property type="protein sequence ID" value="WFD34647.1"/>
    <property type="molecule type" value="Genomic_DNA"/>
</dbReference>
<evidence type="ECO:0000256" key="4">
    <source>
        <dbReference type="ARBA" id="ARBA00022679"/>
    </source>
</evidence>
<dbReference type="GO" id="GO:0003682">
    <property type="term" value="F:chromatin binding"/>
    <property type="evidence" value="ECO:0007669"/>
    <property type="project" value="TreeGrafter"/>
</dbReference>
<keyword evidence="10 13" id="KW-0539">Nucleus</keyword>
<dbReference type="GO" id="GO:0031507">
    <property type="term" value="P:heterochromatin formation"/>
    <property type="evidence" value="ECO:0007669"/>
    <property type="project" value="UniProtKB-ARBA"/>
</dbReference>
<keyword evidence="9" id="KW-0007">Acetylation</keyword>
<dbReference type="AlphaFoldDB" id="A0AAF0J5M4"/>
<evidence type="ECO:0000256" key="10">
    <source>
        <dbReference type="ARBA" id="ARBA00023242"/>
    </source>
</evidence>
<dbReference type="InterPro" id="IPR050603">
    <property type="entry name" value="MYST_HAT"/>
</dbReference>
<accession>A0AAF0J5M4</accession>
<evidence type="ECO:0000313" key="17">
    <source>
        <dbReference type="EMBL" id="WFD34647.1"/>
    </source>
</evidence>
<dbReference type="InterPro" id="IPR019786">
    <property type="entry name" value="Zinc_finger_PHD-type_CS"/>
</dbReference>
<dbReference type="PANTHER" id="PTHR10615">
    <property type="entry name" value="HISTONE ACETYLTRANSFERASE"/>
    <property type="match status" value="1"/>
</dbReference>
<dbReference type="PANTHER" id="PTHR10615:SF161">
    <property type="entry name" value="HISTONE ACETYLTRANSFERASE KAT7"/>
    <property type="match status" value="1"/>
</dbReference>
<feature type="compositionally biased region" description="Pro residues" evidence="14">
    <location>
        <begin position="77"/>
        <end position="86"/>
    </location>
</feature>
<keyword evidence="5" id="KW-0479">Metal-binding</keyword>
<keyword evidence="18" id="KW-1185">Reference proteome</keyword>
<gene>
    <name evidence="17" type="primary">SAS3</name>
    <name evidence="17" type="ORF">MCUN1_001488</name>
</gene>
<keyword evidence="7" id="KW-0862">Zinc</keyword>
<dbReference type="Gene3D" id="1.10.10.10">
    <property type="entry name" value="Winged helix-like DNA-binding domain superfamily/Winged helix DNA-binding domain"/>
    <property type="match status" value="1"/>
</dbReference>
<dbReference type="Gene3D" id="3.40.630.30">
    <property type="match status" value="1"/>
</dbReference>
<comment type="subcellular location">
    <subcellularLocation>
        <location evidence="1 13">Nucleus</location>
    </subcellularLocation>
</comment>
<dbReference type="InterPro" id="IPR036388">
    <property type="entry name" value="WH-like_DNA-bd_sf"/>
</dbReference>
<dbReference type="InterPro" id="IPR016181">
    <property type="entry name" value="Acyl_CoA_acyltransferase"/>
</dbReference>
<evidence type="ECO:0000256" key="1">
    <source>
        <dbReference type="ARBA" id="ARBA00004123"/>
    </source>
</evidence>
<feature type="active site" description="Proton donor/acceptor" evidence="11">
    <location>
        <position position="324"/>
    </location>
</feature>
<evidence type="ECO:0000256" key="13">
    <source>
        <dbReference type="RuleBase" id="RU361211"/>
    </source>
</evidence>
<dbReference type="SUPFAM" id="SSF57903">
    <property type="entry name" value="FYVE/PHD zinc finger"/>
    <property type="match status" value="1"/>
</dbReference>
<evidence type="ECO:0000256" key="5">
    <source>
        <dbReference type="ARBA" id="ARBA00022723"/>
    </source>
</evidence>
<dbReference type="GO" id="GO:0005634">
    <property type="term" value="C:nucleus"/>
    <property type="evidence" value="ECO:0007669"/>
    <property type="project" value="UniProtKB-SubCell"/>
</dbReference>
<evidence type="ECO:0000256" key="9">
    <source>
        <dbReference type="ARBA" id="ARBA00022990"/>
    </source>
</evidence>
<dbReference type="GO" id="GO:0004402">
    <property type="term" value="F:histone acetyltransferase activity"/>
    <property type="evidence" value="ECO:0007669"/>
    <property type="project" value="InterPro"/>
</dbReference>
<evidence type="ECO:0000256" key="3">
    <source>
        <dbReference type="ARBA" id="ARBA00013184"/>
    </source>
</evidence>
<reference evidence="17" key="1">
    <citation type="submission" date="2023-03" db="EMBL/GenBank/DDBJ databases">
        <title>Mating type loci evolution in Malassezia.</title>
        <authorList>
            <person name="Coelho M.A."/>
        </authorList>
    </citation>
    <scope>NUCLEOTIDE SEQUENCE</scope>
    <source>
        <strain evidence="17">CBS 11721</strain>
    </source>
</reference>
<keyword evidence="8" id="KW-0156">Chromatin regulator</keyword>
<dbReference type="InterPro" id="IPR002717">
    <property type="entry name" value="HAT_MYST-type"/>
</dbReference>
<proteinExistence type="inferred from homology"/>
<comment type="catalytic activity">
    <reaction evidence="13">
        <text>L-lysyl-[protein] + acetyl-CoA = N(6)-acetyl-L-lysyl-[protein] + CoA + H(+)</text>
        <dbReference type="Rhea" id="RHEA:45948"/>
        <dbReference type="Rhea" id="RHEA-COMP:9752"/>
        <dbReference type="Rhea" id="RHEA-COMP:10731"/>
        <dbReference type="ChEBI" id="CHEBI:15378"/>
        <dbReference type="ChEBI" id="CHEBI:29969"/>
        <dbReference type="ChEBI" id="CHEBI:57287"/>
        <dbReference type="ChEBI" id="CHEBI:57288"/>
        <dbReference type="ChEBI" id="CHEBI:61930"/>
        <dbReference type="EC" id="2.3.1.48"/>
    </reaction>
</comment>
<dbReference type="PROSITE" id="PS51726">
    <property type="entry name" value="MYST_HAT"/>
    <property type="match status" value="1"/>
</dbReference>
<dbReference type="InterPro" id="IPR011011">
    <property type="entry name" value="Znf_FYVE_PHD"/>
</dbReference>
<keyword evidence="4 17" id="KW-0808">Transferase</keyword>
<comment type="similarity">
    <text evidence="2 13">Belongs to the MYST (SAS/MOZ) family.</text>
</comment>
<dbReference type="Pfam" id="PF00628">
    <property type="entry name" value="PHD"/>
    <property type="match status" value="1"/>
</dbReference>
<evidence type="ECO:0000259" key="16">
    <source>
        <dbReference type="PROSITE" id="PS51726"/>
    </source>
</evidence>
<feature type="compositionally biased region" description="Acidic residues" evidence="14">
    <location>
        <begin position="87"/>
        <end position="97"/>
    </location>
</feature>
<dbReference type="Gene3D" id="3.30.60.60">
    <property type="entry name" value="N-acetyl transferase-like"/>
    <property type="match status" value="1"/>
</dbReference>
<dbReference type="Pfam" id="PF17772">
    <property type="entry name" value="zf-MYST"/>
    <property type="match status" value="1"/>
</dbReference>
<dbReference type="GO" id="GO:0006357">
    <property type="term" value="P:regulation of transcription by RNA polymerase II"/>
    <property type="evidence" value="ECO:0007669"/>
    <property type="project" value="TreeGrafter"/>
</dbReference>
<dbReference type="FunFam" id="3.40.630.30:FF:000001">
    <property type="entry name" value="Histone acetyltransferase"/>
    <property type="match status" value="1"/>
</dbReference>
<dbReference type="Gene3D" id="3.30.40.10">
    <property type="entry name" value="Zinc/RING finger domain, C3HC4 (zinc finger)"/>
    <property type="match status" value="1"/>
</dbReference>